<proteinExistence type="predicted"/>
<evidence type="ECO:0000313" key="4">
    <source>
        <dbReference type="Proteomes" id="UP001303373"/>
    </source>
</evidence>
<evidence type="ECO:0000256" key="2">
    <source>
        <dbReference type="SAM" id="Phobius"/>
    </source>
</evidence>
<gene>
    <name evidence="3" type="ORF">R9X50_00594800</name>
</gene>
<keyword evidence="2" id="KW-1133">Transmembrane helix</keyword>
<accession>A0AAQ3R9I6</accession>
<evidence type="ECO:0000313" key="3">
    <source>
        <dbReference type="EMBL" id="WPH03074.1"/>
    </source>
</evidence>
<keyword evidence="2" id="KW-0472">Membrane</keyword>
<feature type="compositionally biased region" description="Basic and acidic residues" evidence="1">
    <location>
        <begin position="236"/>
        <end position="250"/>
    </location>
</feature>
<feature type="transmembrane region" description="Helical" evidence="2">
    <location>
        <begin position="95"/>
        <end position="114"/>
    </location>
</feature>
<protein>
    <submittedName>
        <fullName evidence="3">Uncharacterized protein</fullName>
    </submittedName>
</protein>
<name>A0AAQ3R9I6_9PEZI</name>
<feature type="region of interest" description="Disordered" evidence="1">
    <location>
        <begin position="236"/>
        <end position="262"/>
    </location>
</feature>
<feature type="transmembrane region" description="Helical" evidence="2">
    <location>
        <begin position="209"/>
        <end position="228"/>
    </location>
</feature>
<keyword evidence="2" id="KW-0812">Transmembrane</keyword>
<reference evidence="3 4" key="1">
    <citation type="submission" date="2023-11" db="EMBL/GenBank/DDBJ databases">
        <title>An acidophilic fungus is an integral part of prey digestion in a carnivorous sundew plant.</title>
        <authorList>
            <person name="Tsai I.J."/>
        </authorList>
    </citation>
    <scope>NUCLEOTIDE SEQUENCE [LARGE SCALE GENOMIC DNA]</scope>
    <source>
        <strain evidence="3">169a</strain>
    </source>
</reference>
<dbReference type="EMBL" id="CP138588">
    <property type="protein sequence ID" value="WPH03074.1"/>
    <property type="molecule type" value="Genomic_DNA"/>
</dbReference>
<dbReference type="AlphaFoldDB" id="A0AAQ3R9I6"/>
<evidence type="ECO:0000256" key="1">
    <source>
        <dbReference type="SAM" id="MobiDB-lite"/>
    </source>
</evidence>
<organism evidence="3 4">
    <name type="scientific">Acrodontium crateriforme</name>
    <dbReference type="NCBI Taxonomy" id="150365"/>
    <lineage>
        <taxon>Eukaryota</taxon>
        <taxon>Fungi</taxon>
        <taxon>Dikarya</taxon>
        <taxon>Ascomycota</taxon>
        <taxon>Pezizomycotina</taxon>
        <taxon>Dothideomycetes</taxon>
        <taxon>Dothideomycetidae</taxon>
        <taxon>Mycosphaerellales</taxon>
        <taxon>Teratosphaeriaceae</taxon>
        <taxon>Acrodontium</taxon>
    </lineage>
</organism>
<sequence length="262" mass="28847">MRDTAISRPSSYLANMAMHKFLHVLLIFCTLLTLLVGIGQATISGLLYSRERKARNSQNFDDTESYVRLPGSGLYIPYIEPASSRLIGGAPVLELVTGIIGAIGSLAVLSYAVLSRNKSTQSIVPVLSIAFCVACTATVIGLFGFVFATQAEEGGMYFDFDGQNPSFGWNDSITWETYVCSLDAALHRYPGSGWFTTTCKFSRASRWTLLPLMVLLIISTILSCWVHVRQSSSQRRAQDPQSVKRKDIELTSRNTAAQRRLG</sequence>
<feature type="transmembrane region" description="Helical" evidence="2">
    <location>
        <begin position="21"/>
        <end position="43"/>
    </location>
</feature>
<dbReference type="Proteomes" id="UP001303373">
    <property type="component" value="Chromosome 9"/>
</dbReference>
<keyword evidence="4" id="KW-1185">Reference proteome</keyword>
<feature type="transmembrane region" description="Helical" evidence="2">
    <location>
        <begin position="126"/>
        <end position="148"/>
    </location>
</feature>
<feature type="compositionally biased region" description="Polar residues" evidence="1">
    <location>
        <begin position="251"/>
        <end position="262"/>
    </location>
</feature>